<sequence>MLHVVTRVVRFCDNDILICLHYVPNQQLEDLIHESLVCCSYIFQAKEHDIITIQPLASINGGNGFTGWSSGSNHTGFGSQNRGLLSTPGRGNFSSSPNFNPGNGPINKPPMGLFPFGNRIQCQIYQKMGHSAIDCYNRMNHAYEGRIPPHRLSAMISTSTSFGSPNWLTDTGANAHITPDNGNLMHPRDYNGQDTIGGVVGGSAPTEPTSQSPSQAKSPSSFNSPLPHSLSSPINSPSLRSSASLSSSTPLISNTNSLSLNSTPTNSTRAGIVKPNPKYANVVTNDAVEPNGFVQANKESRWRQAMGDEFNALQRAGAWVLVPLHPSYNVLLNKWVYRIKRKADGSIERYKARLVANGFHQQPGLDFGIEATQIAMGLHLCQTKYILDLLHSTEFLHSKPMTTPTMSGRRLSLFDSDLLSNPTEYRSVVDALQYLIITRPDISFAVNQVCQYMHRPTTTHWCAVKRILRYLKGTTTYGLLYSSGSMELQAFSDADYAGDPDDRVSTGGSYIFIGPNLISWSSKKQKRVSRSSIEVEYIQLAYTTATLSWFRSLFKDLHIPLSCPRMWCDNISAISLACNPVFHAQTRHVEVDYHYV</sequence>
<comment type="caution">
    <text evidence="1">The sequence shown here is derived from an EMBL/GenBank/DDBJ whole genome shotgun (WGS) entry which is preliminary data.</text>
</comment>
<protein>
    <submittedName>
        <fullName evidence="1">Retrovirus-related pol polyprotein from transposon RE1</fullName>
    </submittedName>
</protein>
<reference evidence="2" key="1">
    <citation type="journal article" date="2023" name="Hortic. Res.">
        <title>A chromosome-level phased genome enabling allele-level studies in sweet orange: a case study on citrus Huanglongbing tolerance.</title>
        <authorList>
            <person name="Wu B."/>
            <person name="Yu Q."/>
            <person name="Deng Z."/>
            <person name="Duan Y."/>
            <person name="Luo F."/>
            <person name="Gmitter F. Jr."/>
        </authorList>
    </citation>
    <scope>NUCLEOTIDE SEQUENCE [LARGE SCALE GENOMIC DNA]</scope>
    <source>
        <strain evidence="2">cv. Valencia</strain>
    </source>
</reference>
<name>A0ACB8IHW3_CITSI</name>
<gene>
    <name evidence="1" type="ORF">KPL71_023174</name>
</gene>
<dbReference type="Proteomes" id="UP000829398">
    <property type="component" value="Chromosome 8"/>
</dbReference>
<evidence type="ECO:0000313" key="2">
    <source>
        <dbReference type="Proteomes" id="UP000829398"/>
    </source>
</evidence>
<evidence type="ECO:0000313" key="1">
    <source>
        <dbReference type="EMBL" id="KAH9696496.1"/>
    </source>
</evidence>
<organism evidence="1 2">
    <name type="scientific">Citrus sinensis</name>
    <name type="common">Sweet orange</name>
    <name type="synonym">Citrus aurantium var. sinensis</name>
    <dbReference type="NCBI Taxonomy" id="2711"/>
    <lineage>
        <taxon>Eukaryota</taxon>
        <taxon>Viridiplantae</taxon>
        <taxon>Streptophyta</taxon>
        <taxon>Embryophyta</taxon>
        <taxon>Tracheophyta</taxon>
        <taxon>Spermatophyta</taxon>
        <taxon>Magnoliopsida</taxon>
        <taxon>eudicotyledons</taxon>
        <taxon>Gunneridae</taxon>
        <taxon>Pentapetalae</taxon>
        <taxon>rosids</taxon>
        <taxon>malvids</taxon>
        <taxon>Sapindales</taxon>
        <taxon>Rutaceae</taxon>
        <taxon>Aurantioideae</taxon>
        <taxon>Citrus</taxon>
    </lineage>
</organism>
<keyword evidence="2" id="KW-1185">Reference proteome</keyword>
<accession>A0ACB8IHW3</accession>
<proteinExistence type="predicted"/>
<dbReference type="EMBL" id="CM039177">
    <property type="protein sequence ID" value="KAH9696496.1"/>
    <property type="molecule type" value="Genomic_DNA"/>
</dbReference>